<evidence type="ECO:0000313" key="2">
    <source>
        <dbReference type="Proteomes" id="UP001221898"/>
    </source>
</evidence>
<keyword evidence="2" id="KW-1185">Reference proteome</keyword>
<dbReference type="AlphaFoldDB" id="A0AAD7S008"/>
<dbReference type="Proteomes" id="UP001221898">
    <property type="component" value="Unassembled WGS sequence"/>
</dbReference>
<organism evidence="1 2">
    <name type="scientific">Aldrovandia affinis</name>
    <dbReference type="NCBI Taxonomy" id="143900"/>
    <lineage>
        <taxon>Eukaryota</taxon>
        <taxon>Metazoa</taxon>
        <taxon>Chordata</taxon>
        <taxon>Craniata</taxon>
        <taxon>Vertebrata</taxon>
        <taxon>Euteleostomi</taxon>
        <taxon>Actinopterygii</taxon>
        <taxon>Neopterygii</taxon>
        <taxon>Teleostei</taxon>
        <taxon>Notacanthiformes</taxon>
        <taxon>Halosauridae</taxon>
        <taxon>Aldrovandia</taxon>
    </lineage>
</organism>
<sequence length="300" mass="34095">MHYHLWKVRVFCPTCGKQLKGYGVHKRVCKILDIDSNETDQVLISVLTAQEGPGLDLTVADVMKRYSQAAVASPVLLYVDCRCCVEMGVSKLQDRFGEWTNLNIRLDIWHFMQQLAEGCTTDTHSLYPTFMGCLSVCIFEWDPQDVALLCQMKRQELRQEGVPLIRDVLWTSTSLRKSWPSTADGGLMGKSPPSALLSFHCHLNRLIAGEMIGVDYLLRQPGQPLQNVDPDSEETSEMLEDLGKTEVGNIVALWQNLLDYDKQRVVFAARHQDRLNTGRQTEHSSDLRRRRQSSLQVCRA</sequence>
<comment type="caution">
    <text evidence="1">The sequence shown here is derived from an EMBL/GenBank/DDBJ whole genome shotgun (WGS) entry which is preliminary data.</text>
</comment>
<reference evidence="1" key="1">
    <citation type="journal article" date="2023" name="Science">
        <title>Genome structures resolve the early diversification of teleost fishes.</title>
        <authorList>
            <person name="Parey E."/>
            <person name="Louis A."/>
            <person name="Montfort J."/>
            <person name="Bouchez O."/>
            <person name="Roques C."/>
            <person name="Iampietro C."/>
            <person name="Lluch J."/>
            <person name="Castinel A."/>
            <person name="Donnadieu C."/>
            <person name="Desvignes T."/>
            <person name="Floi Bucao C."/>
            <person name="Jouanno E."/>
            <person name="Wen M."/>
            <person name="Mejri S."/>
            <person name="Dirks R."/>
            <person name="Jansen H."/>
            <person name="Henkel C."/>
            <person name="Chen W.J."/>
            <person name="Zahm M."/>
            <person name="Cabau C."/>
            <person name="Klopp C."/>
            <person name="Thompson A.W."/>
            <person name="Robinson-Rechavi M."/>
            <person name="Braasch I."/>
            <person name="Lecointre G."/>
            <person name="Bobe J."/>
            <person name="Postlethwait J.H."/>
            <person name="Berthelot C."/>
            <person name="Roest Crollius H."/>
            <person name="Guiguen Y."/>
        </authorList>
    </citation>
    <scope>NUCLEOTIDE SEQUENCE</scope>
    <source>
        <strain evidence="1">NC1722</strain>
    </source>
</reference>
<dbReference type="PANTHER" id="PTHR24401">
    <property type="entry name" value="SI:CH211-243P7.3-RELATED"/>
    <property type="match status" value="1"/>
</dbReference>
<dbReference type="EMBL" id="JAINUG010000138">
    <property type="protein sequence ID" value="KAJ8393320.1"/>
    <property type="molecule type" value="Genomic_DNA"/>
</dbReference>
<evidence type="ECO:0000313" key="1">
    <source>
        <dbReference type="EMBL" id="KAJ8393320.1"/>
    </source>
</evidence>
<name>A0AAD7S008_9TELE</name>
<evidence type="ECO:0008006" key="3">
    <source>
        <dbReference type="Google" id="ProtNLM"/>
    </source>
</evidence>
<protein>
    <recommendedName>
        <fullName evidence="3">Transposase</fullName>
    </recommendedName>
</protein>
<proteinExistence type="predicted"/>
<accession>A0AAD7S008</accession>
<dbReference type="PANTHER" id="PTHR24401:SF29">
    <property type="entry name" value="SI:CH211-243P7.3-RELATED"/>
    <property type="match status" value="1"/>
</dbReference>
<gene>
    <name evidence="1" type="ORF">AAFF_G00062210</name>
</gene>